<dbReference type="InterPro" id="IPR011009">
    <property type="entry name" value="Kinase-like_dom_sf"/>
</dbReference>
<evidence type="ECO:0000256" key="2">
    <source>
        <dbReference type="ARBA" id="ARBA00022741"/>
    </source>
</evidence>
<keyword evidence="6" id="KW-0418">Kinase</keyword>
<dbReference type="InterPro" id="IPR000719">
    <property type="entry name" value="Prot_kinase_dom"/>
</dbReference>
<dbReference type="PANTHER" id="PTHR11909">
    <property type="entry name" value="CASEIN KINASE-RELATED"/>
    <property type="match status" value="1"/>
</dbReference>
<dbReference type="EC" id="2.7.11.1" evidence="1"/>
<name>A0ABP0PH76_9DINO</name>
<accession>A0ABP0PH76</accession>
<evidence type="ECO:0000256" key="5">
    <source>
        <dbReference type="PROSITE-ProRule" id="PRU10141"/>
    </source>
</evidence>
<dbReference type="PROSITE" id="PS50011">
    <property type="entry name" value="PROTEIN_KINASE_DOM"/>
    <property type="match status" value="1"/>
</dbReference>
<dbReference type="InterPro" id="IPR050235">
    <property type="entry name" value="CK1_Ser-Thr_kinase"/>
</dbReference>
<dbReference type="SUPFAM" id="SSF56112">
    <property type="entry name" value="Protein kinase-like (PK-like)"/>
    <property type="match status" value="1"/>
</dbReference>
<reference evidence="8 9" key="1">
    <citation type="submission" date="2024-02" db="EMBL/GenBank/DDBJ databases">
        <authorList>
            <person name="Chen Y."/>
            <person name="Shah S."/>
            <person name="Dougan E. K."/>
            <person name="Thang M."/>
            <person name="Chan C."/>
        </authorList>
    </citation>
    <scope>NUCLEOTIDE SEQUENCE [LARGE SCALE GENOMIC DNA]</scope>
</reference>
<dbReference type="Gene3D" id="1.10.510.10">
    <property type="entry name" value="Transferase(Phosphotransferase) domain 1"/>
    <property type="match status" value="1"/>
</dbReference>
<organism evidence="8 9">
    <name type="scientific">Durusdinium trenchii</name>
    <dbReference type="NCBI Taxonomy" id="1381693"/>
    <lineage>
        <taxon>Eukaryota</taxon>
        <taxon>Sar</taxon>
        <taxon>Alveolata</taxon>
        <taxon>Dinophyceae</taxon>
        <taxon>Suessiales</taxon>
        <taxon>Symbiodiniaceae</taxon>
        <taxon>Durusdinium</taxon>
    </lineage>
</organism>
<proteinExistence type="inferred from homology"/>
<evidence type="ECO:0000256" key="3">
    <source>
        <dbReference type="ARBA" id="ARBA00022840"/>
    </source>
</evidence>
<dbReference type="CDD" id="cd14016">
    <property type="entry name" value="STKc_CK1"/>
    <property type="match status" value="1"/>
</dbReference>
<keyword evidence="6" id="KW-0808">Transferase</keyword>
<keyword evidence="9" id="KW-1185">Reference proteome</keyword>
<dbReference type="InterPro" id="IPR008271">
    <property type="entry name" value="Ser/Thr_kinase_AS"/>
</dbReference>
<sequence length="333" mass="37688">MSLPKPPSSIANGDYTVEKMLGAGCFGQVWRGWNRNKDLQVAVKFEDNQGKSSSLQLHHEQEVLSLLANTSPQGFAKLLAFTVEGRFSCLVMEMLGFSLEDRLQGCGGKFSAPTCVLIADQCLRRIEYLHSLGILHRDIKPENFMFGVKNRIHVIHLIDFGLSKRYYEGRHAAMRTNLSLTGTARYASINAHRGIEQSRRDDLEAIGHMLMCFLRGTLPWSGLQAKTQEEKYRKIREKKEQTPLEELCADFPDAFRVYLVKARALQFTDRPDYNALRKLFSDLRQEIGPQEDHGFQFLKGSLGSLEPLEIKEDVVQPDDQIEVKSSSGCCTIS</sequence>
<comment type="similarity">
    <text evidence="6">Belongs to the protein kinase superfamily.</text>
</comment>
<evidence type="ECO:0000313" key="9">
    <source>
        <dbReference type="Proteomes" id="UP001642484"/>
    </source>
</evidence>
<dbReference type="Proteomes" id="UP001642484">
    <property type="component" value="Unassembled WGS sequence"/>
</dbReference>
<keyword evidence="3 5" id="KW-0067">ATP-binding</keyword>
<dbReference type="PROSITE" id="PS00108">
    <property type="entry name" value="PROTEIN_KINASE_ST"/>
    <property type="match status" value="1"/>
</dbReference>
<comment type="caution">
    <text evidence="8">The sequence shown here is derived from an EMBL/GenBank/DDBJ whole genome shotgun (WGS) entry which is preliminary data.</text>
</comment>
<gene>
    <name evidence="8" type="ORF">CCMP2556_LOCUS36990</name>
</gene>
<dbReference type="InterPro" id="IPR017441">
    <property type="entry name" value="Protein_kinase_ATP_BS"/>
</dbReference>
<evidence type="ECO:0000256" key="1">
    <source>
        <dbReference type="ARBA" id="ARBA00012513"/>
    </source>
</evidence>
<keyword evidence="2 5" id="KW-0547">Nucleotide-binding</keyword>
<evidence type="ECO:0000256" key="4">
    <source>
        <dbReference type="ARBA" id="ARBA00023860"/>
    </source>
</evidence>
<evidence type="ECO:0000313" key="8">
    <source>
        <dbReference type="EMBL" id="CAK9075106.1"/>
    </source>
</evidence>
<dbReference type="Pfam" id="PF00069">
    <property type="entry name" value="Pkinase"/>
    <property type="match status" value="1"/>
</dbReference>
<protein>
    <recommendedName>
        <fullName evidence="4">Casein kinase I</fullName>
        <ecNumber evidence="1">2.7.11.1</ecNumber>
    </recommendedName>
</protein>
<dbReference type="EMBL" id="CAXAMN010023084">
    <property type="protein sequence ID" value="CAK9075106.1"/>
    <property type="molecule type" value="Genomic_DNA"/>
</dbReference>
<keyword evidence="6" id="KW-0723">Serine/threonine-protein kinase</keyword>
<feature type="domain" description="Protein kinase" evidence="7">
    <location>
        <begin position="15"/>
        <end position="296"/>
    </location>
</feature>
<feature type="binding site" evidence="5">
    <location>
        <position position="44"/>
    </location>
    <ligand>
        <name>ATP</name>
        <dbReference type="ChEBI" id="CHEBI:30616"/>
    </ligand>
</feature>
<evidence type="ECO:0000256" key="6">
    <source>
        <dbReference type="RuleBase" id="RU000304"/>
    </source>
</evidence>
<evidence type="ECO:0000259" key="7">
    <source>
        <dbReference type="PROSITE" id="PS50011"/>
    </source>
</evidence>
<dbReference type="SMART" id="SM00220">
    <property type="entry name" value="S_TKc"/>
    <property type="match status" value="1"/>
</dbReference>
<dbReference type="PROSITE" id="PS00107">
    <property type="entry name" value="PROTEIN_KINASE_ATP"/>
    <property type="match status" value="1"/>
</dbReference>